<feature type="transmembrane region" description="Helical" evidence="1">
    <location>
        <begin position="21"/>
        <end position="41"/>
    </location>
</feature>
<keyword evidence="1" id="KW-0472">Membrane</keyword>
<keyword evidence="3" id="KW-1185">Reference proteome</keyword>
<dbReference type="EMBL" id="JBHVZQ010000037">
    <property type="protein sequence ID" value="MFF1277512.1"/>
    <property type="molecule type" value="Genomic_DNA"/>
</dbReference>
<feature type="transmembrane region" description="Helical" evidence="1">
    <location>
        <begin position="79"/>
        <end position="98"/>
    </location>
</feature>
<accession>A0ABW6QET4</accession>
<sequence length="139" mass="15043">MSDLPQETGRRTPRSMVVYRALATLLFVMTLVQVGLGAGYVDGDWESMNMHTINARVLVALALLTLLSGTWLRWQGGPVRAVIVNAVLLLAMIAQMVLGMERVVAVHVTLGVIIFAAVVVMVMRAWTADVPARARGEAS</sequence>
<evidence type="ECO:0000313" key="2">
    <source>
        <dbReference type="EMBL" id="MFF1277512.1"/>
    </source>
</evidence>
<reference evidence="2 3" key="1">
    <citation type="submission" date="2024-09" db="EMBL/GenBank/DDBJ databases">
        <title>The Natural Products Discovery Center: Release of the First 8490 Sequenced Strains for Exploring Actinobacteria Biosynthetic Diversity.</title>
        <authorList>
            <person name="Kalkreuter E."/>
            <person name="Kautsar S.A."/>
            <person name="Yang D."/>
            <person name="Bader C.D."/>
            <person name="Teijaro C.N."/>
            <person name="Fluegel L."/>
            <person name="Davis C.M."/>
            <person name="Simpson J.R."/>
            <person name="Lauterbach L."/>
            <person name="Steele A.D."/>
            <person name="Gui C."/>
            <person name="Meng S."/>
            <person name="Li G."/>
            <person name="Viehrig K."/>
            <person name="Ye F."/>
            <person name="Su P."/>
            <person name="Kiefer A.F."/>
            <person name="Nichols A."/>
            <person name="Cepeda A.J."/>
            <person name="Yan W."/>
            <person name="Fan B."/>
            <person name="Jiang Y."/>
            <person name="Adhikari A."/>
            <person name="Zheng C.-J."/>
            <person name="Schuster L."/>
            <person name="Cowan T.M."/>
            <person name="Smanski M.J."/>
            <person name="Chevrette M.G."/>
            <person name="De Carvalho L.P.S."/>
            <person name="Shen B."/>
        </authorList>
    </citation>
    <scope>NUCLEOTIDE SEQUENCE [LARGE SCALE GENOMIC DNA]</scope>
    <source>
        <strain evidence="2 3">NPDC058328</strain>
    </source>
</reference>
<keyword evidence="1" id="KW-0812">Transmembrane</keyword>
<evidence type="ECO:0008006" key="4">
    <source>
        <dbReference type="Google" id="ProtNLM"/>
    </source>
</evidence>
<feature type="transmembrane region" description="Helical" evidence="1">
    <location>
        <begin position="53"/>
        <end position="72"/>
    </location>
</feature>
<comment type="caution">
    <text evidence="2">The sequence shown here is derived from an EMBL/GenBank/DDBJ whole genome shotgun (WGS) entry which is preliminary data.</text>
</comment>
<dbReference type="Proteomes" id="UP001601627">
    <property type="component" value="Unassembled WGS sequence"/>
</dbReference>
<evidence type="ECO:0000313" key="3">
    <source>
        <dbReference type="Proteomes" id="UP001601627"/>
    </source>
</evidence>
<feature type="transmembrane region" description="Helical" evidence="1">
    <location>
        <begin position="104"/>
        <end position="126"/>
    </location>
</feature>
<protein>
    <recommendedName>
        <fullName evidence="4">Integral membrane protein</fullName>
    </recommendedName>
</protein>
<dbReference type="RefSeq" id="WP_388239377.1">
    <property type="nucleotide sequence ID" value="NZ_JBHVZQ010000037.1"/>
</dbReference>
<name>A0ABW6QET4_9ACTN</name>
<evidence type="ECO:0000256" key="1">
    <source>
        <dbReference type="SAM" id="Phobius"/>
    </source>
</evidence>
<organism evidence="2 3">
    <name type="scientific">Streptomyces marokkonensis</name>
    <dbReference type="NCBI Taxonomy" id="324855"/>
    <lineage>
        <taxon>Bacteria</taxon>
        <taxon>Bacillati</taxon>
        <taxon>Actinomycetota</taxon>
        <taxon>Actinomycetes</taxon>
        <taxon>Kitasatosporales</taxon>
        <taxon>Streptomycetaceae</taxon>
        <taxon>Streptomyces</taxon>
    </lineage>
</organism>
<keyword evidence="1" id="KW-1133">Transmembrane helix</keyword>
<gene>
    <name evidence="2" type="ORF">ACFVZC_29565</name>
</gene>
<proteinExistence type="predicted"/>